<dbReference type="EC" id="2.7.11.1" evidence="1"/>
<dbReference type="GO" id="GO:0005524">
    <property type="term" value="F:ATP binding"/>
    <property type="evidence" value="ECO:0007669"/>
    <property type="project" value="UniProtKB-UniRule"/>
</dbReference>
<comment type="catalytic activity">
    <reaction evidence="8">
        <text>L-threonyl-[protein] + ATP = O-phospho-L-threonyl-[protein] + ADP + H(+)</text>
        <dbReference type="Rhea" id="RHEA:46608"/>
        <dbReference type="Rhea" id="RHEA-COMP:11060"/>
        <dbReference type="Rhea" id="RHEA-COMP:11605"/>
        <dbReference type="ChEBI" id="CHEBI:15378"/>
        <dbReference type="ChEBI" id="CHEBI:30013"/>
        <dbReference type="ChEBI" id="CHEBI:30616"/>
        <dbReference type="ChEBI" id="CHEBI:61977"/>
        <dbReference type="ChEBI" id="CHEBI:456216"/>
        <dbReference type="EC" id="2.7.11.1"/>
    </reaction>
</comment>
<evidence type="ECO:0000313" key="15">
    <source>
        <dbReference type="EMBL" id="GEO32450.1"/>
    </source>
</evidence>
<evidence type="ECO:0000256" key="5">
    <source>
        <dbReference type="ARBA" id="ARBA00022741"/>
    </source>
</evidence>
<dbReference type="Gene3D" id="3.30.200.20">
    <property type="entry name" value="Phosphorylase Kinase, domain 1"/>
    <property type="match status" value="1"/>
</dbReference>
<feature type="region of interest" description="Disordered" evidence="11">
    <location>
        <begin position="646"/>
        <end position="703"/>
    </location>
</feature>
<dbReference type="PROSITE" id="PS00107">
    <property type="entry name" value="PROTEIN_KINASE_ATP"/>
    <property type="match status" value="1"/>
</dbReference>
<dbReference type="InterPro" id="IPR005543">
    <property type="entry name" value="PASTA_dom"/>
</dbReference>
<evidence type="ECO:0000313" key="16">
    <source>
        <dbReference type="Proteomes" id="UP000321181"/>
    </source>
</evidence>
<keyword evidence="12" id="KW-0472">Membrane</keyword>
<evidence type="ECO:0000256" key="4">
    <source>
        <dbReference type="ARBA" id="ARBA00022737"/>
    </source>
</evidence>
<dbReference type="PROSITE" id="PS50011">
    <property type="entry name" value="PROTEIN_KINASE_DOM"/>
    <property type="match status" value="1"/>
</dbReference>
<dbReference type="Gene3D" id="1.10.510.10">
    <property type="entry name" value="Transferase(Phosphotransferase) domain 1"/>
    <property type="match status" value="1"/>
</dbReference>
<feature type="region of interest" description="Disordered" evidence="11">
    <location>
        <begin position="416"/>
        <end position="437"/>
    </location>
</feature>
<reference evidence="15 16" key="1">
    <citation type="submission" date="2019-07" db="EMBL/GenBank/DDBJ databases">
        <title>Whole genome shotgun sequence of Cellulomonas aerilata NBRC 106308.</title>
        <authorList>
            <person name="Hosoyama A."/>
            <person name="Uohara A."/>
            <person name="Ohji S."/>
            <person name="Ichikawa N."/>
        </authorList>
    </citation>
    <scope>NUCLEOTIDE SEQUENCE [LARGE SCALE GENOMIC DNA]</scope>
    <source>
        <strain evidence="15 16">NBRC 106308</strain>
    </source>
</reference>
<comment type="catalytic activity">
    <reaction evidence="9">
        <text>L-seryl-[protein] + ATP = O-phospho-L-seryl-[protein] + ADP + H(+)</text>
        <dbReference type="Rhea" id="RHEA:17989"/>
        <dbReference type="Rhea" id="RHEA-COMP:9863"/>
        <dbReference type="Rhea" id="RHEA-COMP:11604"/>
        <dbReference type="ChEBI" id="CHEBI:15378"/>
        <dbReference type="ChEBI" id="CHEBI:29999"/>
        <dbReference type="ChEBI" id="CHEBI:30616"/>
        <dbReference type="ChEBI" id="CHEBI:83421"/>
        <dbReference type="ChEBI" id="CHEBI:456216"/>
        <dbReference type="EC" id="2.7.11.1"/>
    </reaction>
</comment>
<dbReference type="SMART" id="SM00220">
    <property type="entry name" value="S_TKc"/>
    <property type="match status" value="1"/>
</dbReference>
<feature type="domain" description="PASTA" evidence="14">
    <location>
        <begin position="584"/>
        <end position="649"/>
    </location>
</feature>
<dbReference type="AlphaFoldDB" id="A0A512D847"/>
<dbReference type="Pfam" id="PF00069">
    <property type="entry name" value="Pkinase"/>
    <property type="match status" value="1"/>
</dbReference>
<dbReference type="PROSITE" id="PS51178">
    <property type="entry name" value="PASTA"/>
    <property type="match status" value="4"/>
</dbReference>
<proteinExistence type="predicted"/>
<feature type="compositionally biased region" description="Low complexity" evidence="11">
    <location>
        <begin position="659"/>
        <end position="668"/>
    </location>
</feature>
<keyword evidence="12" id="KW-1133">Transmembrane helix</keyword>
<organism evidence="15 16">
    <name type="scientific">Cellulomonas aerilata</name>
    <dbReference type="NCBI Taxonomy" id="515326"/>
    <lineage>
        <taxon>Bacteria</taxon>
        <taxon>Bacillati</taxon>
        <taxon>Actinomycetota</taxon>
        <taxon>Actinomycetes</taxon>
        <taxon>Micrococcales</taxon>
        <taxon>Cellulomonadaceae</taxon>
        <taxon>Cellulomonas</taxon>
    </lineage>
</organism>
<dbReference type="SMART" id="SM00740">
    <property type="entry name" value="PASTA"/>
    <property type="match status" value="4"/>
</dbReference>
<feature type="region of interest" description="Disordered" evidence="11">
    <location>
        <begin position="324"/>
        <end position="351"/>
    </location>
</feature>
<feature type="domain" description="PASTA" evidence="14">
    <location>
        <begin position="452"/>
        <end position="519"/>
    </location>
</feature>
<keyword evidence="3" id="KW-0808">Transferase</keyword>
<dbReference type="InterPro" id="IPR011009">
    <property type="entry name" value="Kinase-like_dom_sf"/>
</dbReference>
<feature type="domain" description="Protein kinase" evidence="13">
    <location>
        <begin position="13"/>
        <end position="294"/>
    </location>
</feature>
<keyword evidence="5 10" id="KW-0547">Nucleotide-binding</keyword>
<dbReference type="RefSeq" id="WP_146898588.1">
    <property type="nucleotide sequence ID" value="NZ_BAAARM010000001.1"/>
</dbReference>
<comment type="caution">
    <text evidence="15">The sequence shown here is derived from an EMBL/GenBank/DDBJ whole genome shotgun (WGS) entry which is preliminary data.</text>
</comment>
<accession>A0A512D847</accession>
<dbReference type="Pfam" id="PF03793">
    <property type="entry name" value="PASTA"/>
    <property type="match status" value="4"/>
</dbReference>
<sequence>MVDDAPRILANRYEVGELIGRGGMAEVHIGHDNRLGRTVAIKILRSDLARDPSFQARFRREAQAAASLNHPAVVAVYDTGEDVITAPTGAVAHVPFIVMEYVEGHTVRDILRDGEAVPIEEAVEITAGVLSALEYSHHAGIVHRDIKPANVMLTPTGAVKVMDFGIARAMADSAATMTQTQAVIGTAQYLSPEQARGETVDARSDLYSTGCLLFELLTGRPPFTGDSPVAVAYQHVREPAPAPSSFASDVPEPLDRITLKALAKERDSRYSTAAEFRSDLEAAARGGRVTAPALGVLAATAAAEAAAAPATQILTPLAGPSTQVLPAGAAPRAGTTSTTTAPAPPPPPAEPRRGRGLLWALVVVAIAALAVLVTLMVLNNQREQAPETVAMPDVVGMTQEAAQQTLQSAGLTMERLEEPSDEVDEGLVTRTDPEGDADVEAGSEVRVWVSAGPDAVAIPDVAGMTQEQATAELRDAGFEISSVEFENVARVPRNEVTKTVPAAGESQPQGSTVVLYVASGQVELPDLVGKPRAEALEILNGLGLSSTITEEESDQAPDTVIAQGRSPGQVPQTTSVELTVAVAPTSVAIPADLVGKTYDEAAAQLTALGLAPVRADVVSDEEAGRVISTNPNRGTTVQIGSQVTLNVSQGPDEEEDGDTNAGAASDGDAGSDGPGGGAQEAPGADRNPRATDNPSTAAPGRSR</sequence>
<evidence type="ECO:0000256" key="6">
    <source>
        <dbReference type="ARBA" id="ARBA00022777"/>
    </source>
</evidence>
<dbReference type="PANTHER" id="PTHR43289:SF6">
    <property type="entry name" value="SERINE_THREONINE-PROTEIN KINASE NEKL-3"/>
    <property type="match status" value="1"/>
</dbReference>
<dbReference type="GO" id="GO:0004674">
    <property type="term" value="F:protein serine/threonine kinase activity"/>
    <property type="evidence" value="ECO:0007669"/>
    <property type="project" value="UniProtKB-KW"/>
</dbReference>
<keyword evidence="2" id="KW-0723">Serine/threonine-protein kinase</keyword>
<evidence type="ECO:0000256" key="2">
    <source>
        <dbReference type="ARBA" id="ARBA00022527"/>
    </source>
</evidence>
<feature type="transmembrane region" description="Helical" evidence="12">
    <location>
        <begin position="357"/>
        <end position="378"/>
    </location>
</feature>
<evidence type="ECO:0000256" key="9">
    <source>
        <dbReference type="ARBA" id="ARBA00048679"/>
    </source>
</evidence>
<keyword evidence="12" id="KW-0812">Transmembrane</keyword>
<keyword evidence="6 15" id="KW-0418">Kinase</keyword>
<dbReference type="CDD" id="cd06577">
    <property type="entry name" value="PASTA_pknB"/>
    <property type="match status" value="4"/>
</dbReference>
<name>A0A512D847_9CELL</name>
<dbReference type="FunFam" id="3.30.200.20:FF:000035">
    <property type="entry name" value="Serine/threonine protein kinase Stk1"/>
    <property type="match status" value="1"/>
</dbReference>
<dbReference type="PANTHER" id="PTHR43289">
    <property type="entry name" value="MITOGEN-ACTIVATED PROTEIN KINASE KINASE KINASE 20-RELATED"/>
    <property type="match status" value="1"/>
</dbReference>
<dbReference type="NCBIfam" id="NF033483">
    <property type="entry name" value="PknB_PASTA_kin"/>
    <property type="match status" value="1"/>
</dbReference>
<feature type="compositionally biased region" description="Low complexity" evidence="11">
    <location>
        <begin position="326"/>
        <end position="341"/>
    </location>
</feature>
<keyword evidence="7 10" id="KW-0067">ATP-binding</keyword>
<dbReference type="CDD" id="cd14014">
    <property type="entry name" value="STKc_PknB_like"/>
    <property type="match status" value="1"/>
</dbReference>
<dbReference type="SUPFAM" id="SSF56112">
    <property type="entry name" value="Protein kinase-like (PK-like)"/>
    <property type="match status" value="1"/>
</dbReference>
<evidence type="ECO:0000256" key="7">
    <source>
        <dbReference type="ARBA" id="ARBA00022840"/>
    </source>
</evidence>
<keyword evidence="16" id="KW-1185">Reference proteome</keyword>
<feature type="domain" description="PASTA" evidence="14">
    <location>
        <begin position="520"/>
        <end position="582"/>
    </location>
</feature>
<dbReference type="GO" id="GO:0045717">
    <property type="term" value="P:negative regulation of fatty acid biosynthetic process"/>
    <property type="evidence" value="ECO:0007669"/>
    <property type="project" value="UniProtKB-ARBA"/>
</dbReference>
<evidence type="ECO:0000256" key="10">
    <source>
        <dbReference type="PROSITE-ProRule" id="PRU10141"/>
    </source>
</evidence>
<dbReference type="Proteomes" id="UP000321181">
    <property type="component" value="Unassembled WGS sequence"/>
</dbReference>
<dbReference type="PROSITE" id="PS00108">
    <property type="entry name" value="PROTEIN_KINASE_ST"/>
    <property type="match status" value="1"/>
</dbReference>
<evidence type="ECO:0000256" key="12">
    <source>
        <dbReference type="SAM" id="Phobius"/>
    </source>
</evidence>
<evidence type="ECO:0000256" key="1">
    <source>
        <dbReference type="ARBA" id="ARBA00012513"/>
    </source>
</evidence>
<evidence type="ECO:0000259" key="14">
    <source>
        <dbReference type="PROSITE" id="PS51178"/>
    </source>
</evidence>
<evidence type="ECO:0000256" key="3">
    <source>
        <dbReference type="ARBA" id="ARBA00022679"/>
    </source>
</evidence>
<evidence type="ECO:0000256" key="8">
    <source>
        <dbReference type="ARBA" id="ARBA00047899"/>
    </source>
</evidence>
<dbReference type="InterPro" id="IPR008271">
    <property type="entry name" value="Ser/Thr_kinase_AS"/>
</dbReference>
<feature type="binding site" evidence="10">
    <location>
        <position position="42"/>
    </location>
    <ligand>
        <name>ATP</name>
        <dbReference type="ChEBI" id="CHEBI:30616"/>
    </ligand>
</feature>
<dbReference type="InterPro" id="IPR000719">
    <property type="entry name" value="Prot_kinase_dom"/>
</dbReference>
<feature type="domain" description="PASTA" evidence="14">
    <location>
        <begin position="385"/>
        <end position="451"/>
    </location>
</feature>
<evidence type="ECO:0000259" key="13">
    <source>
        <dbReference type="PROSITE" id="PS50011"/>
    </source>
</evidence>
<dbReference type="FunFam" id="1.10.510.10:FF:000021">
    <property type="entry name" value="Serine/threonine protein kinase"/>
    <property type="match status" value="1"/>
</dbReference>
<keyword evidence="4" id="KW-0677">Repeat</keyword>
<evidence type="ECO:0000256" key="11">
    <source>
        <dbReference type="SAM" id="MobiDB-lite"/>
    </source>
</evidence>
<dbReference type="OrthoDB" id="9762169at2"/>
<dbReference type="EMBL" id="BJYY01000001">
    <property type="protein sequence ID" value="GEO32450.1"/>
    <property type="molecule type" value="Genomic_DNA"/>
</dbReference>
<dbReference type="Gene3D" id="3.30.10.20">
    <property type="match status" value="4"/>
</dbReference>
<protein>
    <recommendedName>
        <fullName evidence="1">non-specific serine/threonine protein kinase</fullName>
        <ecNumber evidence="1">2.7.11.1</ecNumber>
    </recommendedName>
</protein>
<dbReference type="InterPro" id="IPR017441">
    <property type="entry name" value="Protein_kinase_ATP_BS"/>
</dbReference>
<gene>
    <name evidence="15" type="ORF">CAE01nite_01750</name>
</gene>